<dbReference type="EMBL" id="JACHUQ010000001">
    <property type="protein sequence ID" value="MBZ7973953.1"/>
    <property type="molecule type" value="Genomic_DNA"/>
</dbReference>
<sequence>MKKNLMLGASLALFVACSDNSLDQSIVKKYENTLNTQIKEEQNLTKDFFKFNDFKCQSDGNFIKCMSPNLEVFDPNHKKIFEIENIEYKSNEIYTGDKKELISFQELLNFLLSKNEKLQDEITLKNLKLSDEIIDQINKMYLNKNQKINDYLKELISNPFTISFKNLNSKKNNENYNYLFSFNIQGNNQLNFNLNINLDYKSKFLDILDSLGLKYDTNSLSIKNIDENNTSIDNFKSILPQIQENIIIHDAKLTLSLDTKEVFKDYIEMANSILKIAKDQSKDEKQTLIIDKALQALEKITQDPTYKLNIEVFFKDIPLSTYPQEQAKIIKKITINGIDFTDLTMMFNNSIYGLPY</sequence>
<keyword evidence="2" id="KW-1185">Reference proteome</keyword>
<dbReference type="Proteomes" id="UP001319828">
    <property type="component" value="Unassembled WGS sequence"/>
</dbReference>
<evidence type="ECO:0000313" key="1">
    <source>
        <dbReference type="EMBL" id="MBZ7973953.1"/>
    </source>
</evidence>
<comment type="caution">
    <text evidence="1">The sequence shown here is derived from an EMBL/GenBank/DDBJ whole genome shotgun (WGS) entry which is preliminary data.</text>
</comment>
<organism evidence="1 2">
    <name type="scientific">Campylobacter molothri</name>
    <dbReference type="NCBI Taxonomy" id="1032242"/>
    <lineage>
        <taxon>Bacteria</taxon>
        <taxon>Pseudomonadati</taxon>
        <taxon>Campylobacterota</taxon>
        <taxon>Epsilonproteobacteria</taxon>
        <taxon>Campylobacterales</taxon>
        <taxon>Campylobacteraceae</taxon>
        <taxon>Campylobacter</taxon>
    </lineage>
</organism>
<gene>
    <name evidence="1" type="ORF">H2252_00985</name>
</gene>
<accession>A0ACC5VZF6</accession>
<evidence type="ECO:0000313" key="2">
    <source>
        <dbReference type="Proteomes" id="UP001319828"/>
    </source>
</evidence>
<reference evidence="1" key="1">
    <citation type="submission" date="2020-07" db="EMBL/GenBank/DDBJ databases">
        <title>Campylobacter molothri sp. nov. isolated from wild birds.</title>
        <authorList>
            <person name="Miller W.G."/>
            <person name="Chapman M.H."/>
            <person name="Yee E."/>
            <person name="Lopes B.S."/>
            <person name="Forbes K.J."/>
        </authorList>
    </citation>
    <scope>NUCLEOTIDE SEQUENCE</scope>
    <source>
        <strain evidence="1">RM9754</strain>
    </source>
</reference>
<proteinExistence type="predicted"/>
<protein>
    <submittedName>
        <fullName evidence="1">Uncharacterized protein</fullName>
    </submittedName>
</protein>
<name>A0ACC5VZF6_9BACT</name>